<name>A0A1T4KEG2_9FIRM</name>
<feature type="domain" description="Poly A polymerase head" evidence="10">
    <location>
        <begin position="21"/>
        <end position="142"/>
    </location>
</feature>
<feature type="domain" description="CCA-adding enzyme C-terminal" evidence="12">
    <location>
        <begin position="269"/>
        <end position="397"/>
    </location>
</feature>
<comment type="similarity">
    <text evidence="9">Belongs to the tRNA nucleotidyltransferase/poly(A) polymerase family.</text>
</comment>
<dbReference type="InterPro" id="IPR002646">
    <property type="entry name" value="PolA_pol_head_dom"/>
</dbReference>
<evidence type="ECO:0000256" key="6">
    <source>
        <dbReference type="ARBA" id="ARBA00022741"/>
    </source>
</evidence>
<dbReference type="PANTHER" id="PTHR46173:SF1">
    <property type="entry name" value="CCA TRNA NUCLEOTIDYLTRANSFERASE 1, MITOCHONDRIAL"/>
    <property type="match status" value="1"/>
</dbReference>
<dbReference type="GO" id="GO:0046872">
    <property type="term" value="F:metal ion binding"/>
    <property type="evidence" value="ECO:0007669"/>
    <property type="project" value="UniProtKB-KW"/>
</dbReference>
<keyword evidence="4" id="KW-0548">Nucleotidyltransferase</keyword>
<dbReference type="Pfam" id="PF12627">
    <property type="entry name" value="PolyA_pol_RNAbd"/>
    <property type="match status" value="1"/>
</dbReference>
<dbReference type="Pfam" id="PF13735">
    <property type="entry name" value="tRNA_NucTran2_2"/>
    <property type="match status" value="1"/>
</dbReference>
<evidence type="ECO:0000256" key="7">
    <source>
        <dbReference type="ARBA" id="ARBA00022842"/>
    </source>
</evidence>
<keyword evidence="2 9" id="KW-0808">Transferase</keyword>
<dbReference type="InterPro" id="IPR032810">
    <property type="entry name" value="CCA-adding_enz_C"/>
</dbReference>
<reference evidence="14" key="1">
    <citation type="submission" date="2017-02" db="EMBL/GenBank/DDBJ databases">
        <authorList>
            <person name="Varghese N."/>
            <person name="Submissions S."/>
        </authorList>
    </citation>
    <scope>NUCLEOTIDE SEQUENCE [LARGE SCALE GENOMIC DNA]</scope>
    <source>
        <strain evidence="14">ATCC 25662</strain>
    </source>
</reference>
<dbReference type="GO" id="GO:0000166">
    <property type="term" value="F:nucleotide binding"/>
    <property type="evidence" value="ECO:0007669"/>
    <property type="project" value="UniProtKB-KW"/>
</dbReference>
<dbReference type="Pfam" id="PF01743">
    <property type="entry name" value="PolyA_pol"/>
    <property type="match status" value="1"/>
</dbReference>
<organism evidence="13 14">
    <name type="scientific">Anaerorhabdus furcosa</name>
    <dbReference type="NCBI Taxonomy" id="118967"/>
    <lineage>
        <taxon>Bacteria</taxon>
        <taxon>Bacillati</taxon>
        <taxon>Bacillota</taxon>
        <taxon>Erysipelotrichia</taxon>
        <taxon>Erysipelotrichales</taxon>
        <taxon>Erysipelotrichaceae</taxon>
        <taxon>Anaerorhabdus</taxon>
    </lineage>
</organism>
<evidence type="ECO:0000256" key="4">
    <source>
        <dbReference type="ARBA" id="ARBA00022695"/>
    </source>
</evidence>
<evidence type="ECO:0000256" key="3">
    <source>
        <dbReference type="ARBA" id="ARBA00022694"/>
    </source>
</evidence>
<evidence type="ECO:0000256" key="5">
    <source>
        <dbReference type="ARBA" id="ARBA00022723"/>
    </source>
</evidence>
<protein>
    <submittedName>
        <fullName evidence="13">tRNA nucleotidyltransferase (CCA-adding enzyme)</fullName>
    </submittedName>
</protein>
<dbReference type="InterPro" id="IPR043519">
    <property type="entry name" value="NT_sf"/>
</dbReference>
<dbReference type="Gene3D" id="3.30.460.10">
    <property type="entry name" value="Beta Polymerase, domain 2"/>
    <property type="match status" value="1"/>
</dbReference>
<evidence type="ECO:0000313" key="14">
    <source>
        <dbReference type="Proteomes" id="UP000243297"/>
    </source>
</evidence>
<keyword evidence="5" id="KW-0479">Metal-binding</keyword>
<dbReference type="GO" id="GO:0008033">
    <property type="term" value="P:tRNA processing"/>
    <property type="evidence" value="ECO:0007669"/>
    <property type="project" value="UniProtKB-KW"/>
</dbReference>
<proteinExistence type="inferred from homology"/>
<dbReference type="GO" id="GO:0000049">
    <property type="term" value="F:tRNA binding"/>
    <property type="evidence" value="ECO:0007669"/>
    <property type="project" value="TreeGrafter"/>
</dbReference>
<dbReference type="SUPFAM" id="SSF81891">
    <property type="entry name" value="Poly A polymerase C-terminal region-like"/>
    <property type="match status" value="1"/>
</dbReference>
<evidence type="ECO:0000313" key="13">
    <source>
        <dbReference type="EMBL" id="SJZ40804.1"/>
    </source>
</evidence>
<dbReference type="InterPro" id="IPR032828">
    <property type="entry name" value="PolyA_RNA-bd"/>
</dbReference>
<dbReference type="OrthoDB" id="9805698at2"/>
<evidence type="ECO:0000256" key="2">
    <source>
        <dbReference type="ARBA" id="ARBA00022679"/>
    </source>
</evidence>
<gene>
    <name evidence="13" type="ORF">SAMN02745191_0498</name>
</gene>
<comment type="cofactor">
    <cofactor evidence="1">
        <name>Mg(2+)</name>
        <dbReference type="ChEBI" id="CHEBI:18420"/>
    </cofactor>
</comment>
<sequence>MELSKGCLQSIEILNHHGYKAYLVGGAIRNYLLGKPVQDYDITTDALPINIKECFKNYKTIDIGIQHGTVAVLIDHEQIEITTFRTEKEYINHRHPKEVSFTRSLQEDCLRRDFTINAICYHPKEGFIDFFGGEFDIKNKIIKAIGNPIDRFDEDALRILRAIRFSTQLGFVIEPNTSNALFTCMDYLKSISSERIMDELTKIFLSPSCANQCFEYQDIFEVFIPELKEINFYPQKKNHVYDALTKSHPSLPIRFAILIHQCNEPDLSCNAQQIMNRLKFSRTLKLQVNTLLSSIRTNFDSKIAIKQFLQNCKIDFMHVCDFKQCIDSSFNIDTIQQLYYEIIDNQECYTLKQLAITGQDLKNLGYKDKNISLILNDILNEVIKDKLNNNKEEILKYIKM</sequence>
<keyword evidence="7" id="KW-0460">Magnesium</keyword>
<keyword evidence="14" id="KW-1185">Reference proteome</keyword>
<evidence type="ECO:0000256" key="8">
    <source>
        <dbReference type="ARBA" id="ARBA00022884"/>
    </source>
</evidence>
<dbReference type="PANTHER" id="PTHR46173">
    <property type="entry name" value="CCA TRNA NUCLEOTIDYLTRANSFERASE 1, MITOCHONDRIAL"/>
    <property type="match status" value="1"/>
</dbReference>
<dbReference type="EMBL" id="FUWY01000001">
    <property type="protein sequence ID" value="SJZ40804.1"/>
    <property type="molecule type" value="Genomic_DNA"/>
</dbReference>
<evidence type="ECO:0000259" key="10">
    <source>
        <dbReference type="Pfam" id="PF01743"/>
    </source>
</evidence>
<dbReference type="Gene3D" id="1.10.3090.10">
    <property type="entry name" value="cca-adding enzyme, domain 2"/>
    <property type="match status" value="1"/>
</dbReference>
<keyword evidence="6" id="KW-0547">Nucleotide-binding</keyword>
<dbReference type="GO" id="GO:0016779">
    <property type="term" value="F:nucleotidyltransferase activity"/>
    <property type="evidence" value="ECO:0007669"/>
    <property type="project" value="UniProtKB-KW"/>
</dbReference>
<evidence type="ECO:0000259" key="11">
    <source>
        <dbReference type="Pfam" id="PF12627"/>
    </source>
</evidence>
<dbReference type="RefSeq" id="WP_078710932.1">
    <property type="nucleotide sequence ID" value="NZ_FUWY01000001.1"/>
</dbReference>
<dbReference type="InterPro" id="IPR050264">
    <property type="entry name" value="Bact_CCA-adding_enz_type3_sf"/>
</dbReference>
<evidence type="ECO:0000256" key="1">
    <source>
        <dbReference type="ARBA" id="ARBA00001946"/>
    </source>
</evidence>
<keyword evidence="3" id="KW-0819">tRNA processing</keyword>
<dbReference type="AlphaFoldDB" id="A0A1T4KEG2"/>
<keyword evidence="8 9" id="KW-0694">RNA-binding</keyword>
<accession>A0A1T4KEG2</accession>
<evidence type="ECO:0000256" key="9">
    <source>
        <dbReference type="RuleBase" id="RU003953"/>
    </source>
</evidence>
<evidence type="ECO:0000259" key="12">
    <source>
        <dbReference type="Pfam" id="PF13735"/>
    </source>
</evidence>
<dbReference type="CDD" id="cd05398">
    <property type="entry name" value="NT_ClassII-CCAase"/>
    <property type="match status" value="1"/>
</dbReference>
<feature type="domain" description="tRNA nucleotidyltransferase/poly(A) polymerase RNA and SrmB- binding" evidence="11">
    <location>
        <begin position="170"/>
        <end position="228"/>
    </location>
</feature>
<dbReference type="STRING" id="118967.SAMN02745191_0498"/>
<dbReference type="Proteomes" id="UP000243297">
    <property type="component" value="Unassembled WGS sequence"/>
</dbReference>
<dbReference type="SUPFAM" id="SSF81301">
    <property type="entry name" value="Nucleotidyltransferase"/>
    <property type="match status" value="1"/>
</dbReference>
<dbReference type="NCBIfam" id="NF009814">
    <property type="entry name" value="PRK13299.1"/>
    <property type="match status" value="1"/>
</dbReference>